<feature type="compositionally biased region" description="Low complexity" evidence="3">
    <location>
        <begin position="264"/>
        <end position="273"/>
    </location>
</feature>
<dbReference type="AlphaFoldDB" id="A0A316Z9G7"/>
<sequence>MPGVHVGLRGVGALSFDQRDKASLHNIILLAAALHRQMDDSPPTFLLAPNLLAVIAASKLVEQHLVGEEAKMATMGDDVRWDFPVSDIPAADWNGYREYQPMYFVTEHARVVSHDERESDTRWRMLDLDGTLPNRWHQDSAETPLPTKLLPLAFISAAYYFYAQVRLIFRQNLGATPSPQLVLLMTHVEYLLGLLEIDSPSAWRVGRLRELRSRLEALGELPAQVAFSAARRRYAFEAEAAVHATLPLHLHLDRRATPDDSSRAARSSENAAAPLSTTARGTAFEVHSAAFLESVFGMALMRVGGAGDGGVDLRGWWTLPGAAAAAGDAARPLLATNVKEPSLTRSYPSAAAFAAAVGGRLSTICAHINAQGTASDKHKLYRGTWRLHADEGLGSAGKAPPHERLRVIVQCKAEAKKLGPVVLRELEGALHRQEQERRRVFEQSGSRHMNEAGIGVLCSSAGFSKQTLVRALGSSQALLLVHLENAADPMASPTCVAAVWNAPLAEGLLASRFEIRWLRGVQGAASRLAVYCDGVPAFAAGDRRRGGSKG</sequence>
<evidence type="ECO:0000256" key="2">
    <source>
        <dbReference type="ARBA" id="ARBA00023128"/>
    </source>
</evidence>
<protein>
    <recommendedName>
        <fullName evidence="6">Restriction endonuclease type IV Mrr domain-containing protein</fullName>
    </recommendedName>
</protein>
<name>A0A316Z9G7_9BASI</name>
<evidence type="ECO:0000256" key="1">
    <source>
        <dbReference type="ARBA" id="ARBA00004173"/>
    </source>
</evidence>
<keyword evidence="5" id="KW-1185">Reference proteome</keyword>
<comment type="subcellular location">
    <subcellularLocation>
        <location evidence="1">Mitochondrion</location>
    </subcellularLocation>
</comment>
<dbReference type="GO" id="GO:0005739">
    <property type="term" value="C:mitochondrion"/>
    <property type="evidence" value="ECO:0007669"/>
    <property type="project" value="UniProtKB-SubCell"/>
</dbReference>
<dbReference type="EMBL" id="KZ819292">
    <property type="protein sequence ID" value="PWN98259.1"/>
    <property type="molecule type" value="Genomic_DNA"/>
</dbReference>
<reference evidence="4 5" key="1">
    <citation type="journal article" date="2018" name="Mol. Biol. Evol.">
        <title>Broad Genomic Sampling Reveals a Smut Pathogenic Ancestry of the Fungal Clade Ustilaginomycotina.</title>
        <authorList>
            <person name="Kijpornyongpan T."/>
            <person name="Mondo S.J."/>
            <person name="Barry K."/>
            <person name="Sandor L."/>
            <person name="Lee J."/>
            <person name="Lipzen A."/>
            <person name="Pangilinan J."/>
            <person name="LaButti K."/>
            <person name="Hainaut M."/>
            <person name="Henrissat B."/>
            <person name="Grigoriev I.V."/>
            <person name="Spatafora J.W."/>
            <person name="Aime M.C."/>
        </authorList>
    </citation>
    <scope>NUCLEOTIDE SEQUENCE [LARGE SCALE GENOMIC DNA]</scope>
    <source>
        <strain evidence="4 5">MCA 4186</strain>
    </source>
</reference>
<dbReference type="PANTHER" id="PTHR28133">
    <property type="entry name" value="REQUIRED FOR RESPIRATORY GROWTH PROTEIN 7, MITOCHONDRIAL"/>
    <property type="match status" value="1"/>
</dbReference>
<evidence type="ECO:0008006" key="6">
    <source>
        <dbReference type="Google" id="ProtNLM"/>
    </source>
</evidence>
<evidence type="ECO:0000256" key="3">
    <source>
        <dbReference type="SAM" id="MobiDB-lite"/>
    </source>
</evidence>
<dbReference type="Proteomes" id="UP000245946">
    <property type="component" value="Unassembled WGS sequence"/>
</dbReference>
<evidence type="ECO:0000313" key="5">
    <source>
        <dbReference type="Proteomes" id="UP000245946"/>
    </source>
</evidence>
<organism evidence="4 5">
    <name type="scientific">Tilletiopsis washingtonensis</name>
    <dbReference type="NCBI Taxonomy" id="58919"/>
    <lineage>
        <taxon>Eukaryota</taxon>
        <taxon>Fungi</taxon>
        <taxon>Dikarya</taxon>
        <taxon>Basidiomycota</taxon>
        <taxon>Ustilaginomycotina</taxon>
        <taxon>Exobasidiomycetes</taxon>
        <taxon>Entylomatales</taxon>
        <taxon>Entylomatales incertae sedis</taxon>
        <taxon>Tilletiopsis</taxon>
    </lineage>
</organism>
<dbReference type="Pfam" id="PF10356">
    <property type="entry name" value="RRG7"/>
    <property type="match status" value="2"/>
</dbReference>
<dbReference type="OrthoDB" id="20734at2759"/>
<dbReference type="PANTHER" id="PTHR28133:SF1">
    <property type="entry name" value="REQUIRED FOR RESPIRATORY GROWTH PROTEIN 7, MITOCHONDRIAL"/>
    <property type="match status" value="1"/>
</dbReference>
<feature type="region of interest" description="Disordered" evidence="3">
    <location>
        <begin position="257"/>
        <end position="276"/>
    </location>
</feature>
<proteinExistence type="predicted"/>
<evidence type="ECO:0000313" key="4">
    <source>
        <dbReference type="EMBL" id="PWN98259.1"/>
    </source>
</evidence>
<keyword evidence="2" id="KW-0496">Mitochondrion</keyword>
<dbReference type="GeneID" id="37272789"/>
<accession>A0A316Z9G7</accession>
<dbReference type="RefSeq" id="XP_025598538.1">
    <property type="nucleotide sequence ID" value="XM_025745245.1"/>
</dbReference>
<dbReference type="InterPro" id="IPR018828">
    <property type="entry name" value="RRG7"/>
</dbReference>
<gene>
    <name evidence="4" type="ORF">FA09DRAFT_360534</name>
</gene>